<dbReference type="PROSITE" id="PS51085">
    <property type="entry name" value="2FE2S_FER_2"/>
    <property type="match status" value="1"/>
</dbReference>
<evidence type="ECO:0000313" key="7">
    <source>
        <dbReference type="EMBL" id="SIT44386.1"/>
    </source>
</evidence>
<accession>A0A1N7SAG6</accession>
<gene>
    <name evidence="7" type="ORF">BN2476_390047</name>
</gene>
<evidence type="ECO:0000256" key="3">
    <source>
        <dbReference type="ARBA" id="ARBA00023002"/>
    </source>
</evidence>
<dbReference type="InterPro" id="IPR001041">
    <property type="entry name" value="2Fe-2S_ferredoxin-type"/>
</dbReference>
<dbReference type="SUPFAM" id="SSF47741">
    <property type="entry name" value="CO dehydrogenase ISP C-domain like"/>
    <property type="match status" value="1"/>
</dbReference>
<keyword evidence="8" id="KW-1185">Reference proteome</keyword>
<protein>
    <submittedName>
        <fullName evidence="7">Isoquinoline 1-oxidoreductase subunit alpha (Modular protein)</fullName>
        <ecNumber evidence="7">1.3.99.16</ecNumber>
    </submittedName>
</protein>
<sequence>MSTTLVLNGKSTTLDADPNMPLLWAIREVAGLHGTKFGCGMAQCGACTVHLEGQPIRSCITPLSAVEGRHVTTIEGLQGKPAKAVQAAWVKLQVPQCGYCQSGQIMSAAALLAQNPKPTDADIDAAMSGNICRCATYTRIRAAIHDAAGAVRNQVASDESEAPILAERVGAHGTTASAEALTLVDRSVVHGTRVSAEALTLVDRG</sequence>
<dbReference type="EC" id="1.3.99.16" evidence="7"/>
<evidence type="ECO:0000259" key="6">
    <source>
        <dbReference type="PROSITE" id="PS51085"/>
    </source>
</evidence>
<evidence type="ECO:0000313" key="8">
    <source>
        <dbReference type="Proteomes" id="UP000195569"/>
    </source>
</evidence>
<evidence type="ECO:0000256" key="4">
    <source>
        <dbReference type="ARBA" id="ARBA00023004"/>
    </source>
</evidence>
<dbReference type="InterPro" id="IPR036010">
    <property type="entry name" value="2Fe-2S_ferredoxin-like_sf"/>
</dbReference>
<evidence type="ECO:0000256" key="5">
    <source>
        <dbReference type="ARBA" id="ARBA00023014"/>
    </source>
</evidence>
<organism evidence="7 8">
    <name type="scientific">Paraburkholderia piptadeniae</name>
    <dbReference type="NCBI Taxonomy" id="1701573"/>
    <lineage>
        <taxon>Bacteria</taxon>
        <taxon>Pseudomonadati</taxon>
        <taxon>Pseudomonadota</taxon>
        <taxon>Betaproteobacteria</taxon>
        <taxon>Burkholderiales</taxon>
        <taxon>Burkholderiaceae</taxon>
        <taxon>Paraburkholderia</taxon>
    </lineage>
</organism>
<dbReference type="Pfam" id="PF01799">
    <property type="entry name" value="Fer2_2"/>
    <property type="match status" value="1"/>
</dbReference>
<keyword evidence="2" id="KW-0479">Metal-binding</keyword>
<dbReference type="SUPFAM" id="SSF54292">
    <property type="entry name" value="2Fe-2S ferredoxin-like"/>
    <property type="match status" value="1"/>
</dbReference>
<dbReference type="PROSITE" id="PS00197">
    <property type="entry name" value="2FE2S_FER_1"/>
    <property type="match status" value="1"/>
</dbReference>
<dbReference type="InterPro" id="IPR006058">
    <property type="entry name" value="2Fe2S_fd_BS"/>
</dbReference>
<dbReference type="InterPro" id="IPR036884">
    <property type="entry name" value="2Fe-2S-bd_dom_sf"/>
</dbReference>
<dbReference type="Pfam" id="PF00111">
    <property type="entry name" value="Fer2"/>
    <property type="match status" value="1"/>
</dbReference>
<dbReference type="PANTHER" id="PTHR44379">
    <property type="entry name" value="OXIDOREDUCTASE WITH IRON-SULFUR SUBUNIT"/>
    <property type="match status" value="1"/>
</dbReference>
<proteinExistence type="predicted"/>
<dbReference type="PANTHER" id="PTHR44379:SF2">
    <property type="entry name" value="BLR6218 PROTEIN"/>
    <property type="match status" value="1"/>
</dbReference>
<dbReference type="AlphaFoldDB" id="A0A1N7SAG6"/>
<evidence type="ECO:0000256" key="2">
    <source>
        <dbReference type="ARBA" id="ARBA00022723"/>
    </source>
</evidence>
<dbReference type="EMBL" id="CYGY02000039">
    <property type="protein sequence ID" value="SIT44386.1"/>
    <property type="molecule type" value="Genomic_DNA"/>
</dbReference>
<keyword evidence="1" id="KW-0001">2Fe-2S</keyword>
<name>A0A1N7SAG6_9BURK</name>
<dbReference type="GO" id="GO:0047121">
    <property type="term" value="F:isoquinoline 1-oxidoreductase activity"/>
    <property type="evidence" value="ECO:0007669"/>
    <property type="project" value="UniProtKB-EC"/>
</dbReference>
<dbReference type="Gene3D" id="1.10.150.120">
    <property type="entry name" value="[2Fe-2S]-binding domain"/>
    <property type="match status" value="1"/>
</dbReference>
<comment type="caution">
    <text evidence="7">The sequence shown here is derived from an EMBL/GenBank/DDBJ whole genome shotgun (WGS) entry which is preliminary data.</text>
</comment>
<keyword evidence="5" id="KW-0411">Iron-sulfur</keyword>
<reference evidence="7" key="1">
    <citation type="submission" date="2016-12" db="EMBL/GenBank/DDBJ databases">
        <authorList>
            <person name="Moulin L."/>
        </authorList>
    </citation>
    <scope>NUCLEOTIDE SEQUENCE [LARGE SCALE GENOMIC DNA]</scope>
    <source>
        <strain evidence="7">STM 7183</strain>
    </source>
</reference>
<dbReference type="Proteomes" id="UP000195569">
    <property type="component" value="Unassembled WGS sequence"/>
</dbReference>
<keyword evidence="3 7" id="KW-0560">Oxidoreductase</keyword>
<keyword evidence="4" id="KW-0408">Iron</keyword>
<evidence type="ECO:0000256" key="1">
    <source>
        <dbReference type="ARBA" id="ARBA00022714"/>
    </source>
</evidence>
<dbReference type="CDD" id="cd00207">
    <property type="entry name" value="fer2"/>
    <property type="match status" value="1"/>
</dbReference>
<dbReference type="Gene3D" id="3.10.20.30">
    <property type="match status" value="1"/>
</dbReference>
<dbReference type="GO" id="GO:0046872">
    <property type="term" value="F:metal ion binding"/>
    <property type="evidence" value="ECO:0007669"/>
    <property type="project" value="UniProtKB-KW"/>
</dbReference>
<dbReference type="InterPro" id="IPR012675">
    <property type="entry name" value="Beta-grasp_dom_sf"/>
</dbReference>
<dbReference type="InterPro" id="IPR051452">
    <property type="entry name" value="Diverse_Oxidoreductases"/>
</dbReference>
<dbReference type="GO" id="GO:0051537">
    <property type="term" value="F:2 iron, 2 sulfur cluster binding"/>
    <property type="evidence" value="ECO:0007669"/>
    <property type="project" value="UniProtKB-KW"/>
</dbReference>
<feature type="domain" description="2Fe-2S ferredoxin-type" evidence="6">
    <location>
        <begin position="1"/>
        <end position="77"/>
    </location>
</feature>
<dbReference type="InterPro" id="IPR002888">
    <property type="entry name" value="2Fe-2S-bd"/>
</dbReference>